<comment type="caution">
    <text evidence="2">The sequence shown here is derived from an EMBL/GenBank/DDBJ whole genome shotgun (WGS) entry which is preliminary data.</text>
</comment>
<gene>
    <name evidence="2" type="ORF">FDP41_008271</name>
</gene>
<accession>A0A6A5B7Z9</accession>
<feature type="compositionally biased region" description="Low complexity" evidence="1">
    <location>
        <begin position="998"/>
        <end position="1016"/>
    </location>
</feature>
<dbReference type="VEuPathDB" id="AmoebaDB:NfTy_090920"/>
<dbReference type="Proteomes" id="UP000444721">
    <property type="component" value="Unassembled WGS sequence"/>
</dbReference>
<dbReference type="EMBL" id="VFQX01000060">
    <property type="protein sequence ID" value="KAF0973567.1"/>
    <property type="molecule type" value="Genomic_DNA"/>
</dbReference>
<dbReference type="VEuPathDB" id="AmoebaDB:NF0002600"/>
<proteinExistence type="predicted"/>
<evidence type="ECO:0000313" key="2">
    <source>
        <dbReference type="EMBL" id="KAF0973567.1"/>
    </source>
</evidence>
<keyword evidence="3" id="KW-1185">Reference proteome</keyword>
<dbReference type="OMA" id="FLMNTDF"/>
<feature type="region of interest" description="Disordered" evidence="1">
    <location>
        <begin position="998"/>
        <end position="1017"/>
    </location>
</feature>
<dbReference type="VEuPathDB" id="AmoebaDB:FDP41_008271"/>
<organism evidence="2 3">
    <name type="scientific">Naegleria fowleri</name>
    <name type="common">Brain eating amoeba</name>
    <dbReference type="NCBI Taxonomy" id="5763"/>
    <lineage>
        <taxon>Eukaryota</taxon>
        <taxon>Discoba</taxon>
        <taxon>Heterolobosea</taxon>
        <taxon>Tetramitia</taxon>
        <taxon>Eutetramitia</taxon>
        <taxon>Vahlkampfiidae</taxon>
        <taxon>Naegleria</taxon>
    </lineage>
</organism>
<name>A0A6A5B7Z9_NAEFO</name>
<sequence>MFRYPINTIQVFVLVLATLSIVALLQVRRVHSITAFTPLDLIYTQYMGNNMLQNPNFTLTQNIPNSSPFQNWNIVYSGSNIQNVASGGALSGNAVKLVGVNNGLVQTVTLNQSTRKVVFFSAWSKAEGVTGNVDSDYSFYIDVKYQDDTPLYGQILSFDVGTTNWNYKYGFIIPEKPIKSMSVLVLFRNSHSGSVYFSNLVISELNIGADLVQSLDGVVMTKLTNPQSLGSIHTLSTSDGLSLRFDKSSGIVAGVTIDSQTVASDSSQIYGGVFVKDMQLGATKSNMYLPTPSKVTATFNTFRTESYLSELELSINTTFKSDVDIAKTISIRVDIENKRNVLNRALSVYVAIPVSNMNLDWIWGDFIRSSRGIVDFYPKEFNRMSQRVSTNQYLSSTPFWGMSTNLTSNNVGLGFGIPLDSPRIVRFTYNAVCKLFYAVIDLGISQLPTAISNKAWIDLVLYKLDKTETTIGNVKTPLPYPARSAALGYYSRFPQFYQRRISPETEGLWVAFSDISPIQNISDFGISVHEIGAGSPQRIVNFAKQNGIKAFRYLSEPFSSWVSLQSTSVDPTNYTQVLDYLKQNAANPNSPIQAQAQYTLVSGIKDPDTGLYRYTSENKPWCPVKCALFDLTPLPNVKPDASLPSNYISKADNDWNAKFISDYTNPLSPMFNLSGEYLDSFPANAWLLDYTPDHVKAVAQPILSFDATQPQRVGIIQIFATYYFSKNIRDYLTSIGRYFMTNGASSLGVSWGVDLFDYTGQEMKWVSNGKFVPYADEALCFSRSNFNQKPYGYLMNIDYTLLTHDIMEQYMHYTTFYGLYPSSFSGDASSNPFWSIPAAYEPNRDLFKKYVPIIKKLNRNGWQVMTGVKGFVNGTENDLVQNSPTLVAPPKVLFERFSVLSLSQEVYVTVMITQPAFYSKITILLDLDIISNGQLKTSDVNCNAISAYSLMTKQNMTIVKDNFCTYFGVEFVATPYNSAWNQYTEVIALSVVGKAQPTSSPKPSKSSLPSVSTNNSTRVNGAVKGGWNKMEWMRVVFVMMMTVISIM</sequence>
<evidence type="ECO:0000256" key="1">
    <source>
        <dbReference type="SAM" id="MobiDB-lite"/>
    </source>
</evidence>
<dbReference type="Gene3D" id="2.60.120.260">
    <property type="entry name" value="Galactose-binding domain-like"/>
    <property type="match status" value="1"/>
</dbReference>
<dbReference type="RefSeq" id="XP_044558280.1">
    <property type="nucleotide sequence ID" value="XM_044712107.1"/>
</dbReference>
<dbReference type="GeneID" id="68115489"/>
<protein>
    <submittedName>
        <fullName evidence="2">Uncharacterized protein</fullName>
    </submittedName>
</protein>
<evidence type="ECO:0000313" key="3">
    <source>
        <dbReference type="Proteomes" id="UP000444721"/>
    </source>
</evidence>
<dbReference type="AlphaFoldDB" id="A0A6A5B7Z9"/>
<dbReference type="OrthoDB" id="10299796at2759"/>
<reference evidence="2 3" key="1">
    <citation type="journal article" date="2019" name="Sci. Rep.">
        <title>Nanopore sequencing improves the draft genome of the human pathogenic amoeba Naegleria fowleri.</title>
        <authorList>
            <person name="Liechti N."/>
            <person name="Schurch N."/>
            <person name="Bruggmann R."/>
            <person name="Wittwer M."/>
        </authorList>
    </citation>
    <scope>NUCLEOTIDE SEQUENCE [LARGE SCALE GENOMIC DNA]</scope>
    <source>
        <strain evidence="2 3">ATCC 30894</strain>
    </source>
</reference>